<proteinExistence type="predicted"/>
<name>A0A368BML6_9GAMM</name>
<keyword evidence="1" id="KW-1133">Transmembrane helix</keyword>
<keyword evidence="1" id="KW-0472">Membrane</keyword>
<sequence>MEQKIKKIVWEARLPILIVIFAEYLQDSDLSDNYIFYLIAFAVFVGLLDAIRKKIFPTMNEESGCFIMFLLIVSAIIIAIFSGI</sequence>
<feature type="transmembrane region" description="Helical" evidence="1">
    <location>
        <begin position="63"/>
        <end position="82"/>
    </location>
</feature>
<dbReference type="EMBL" id="QOPD01000005">
    <property type="protein sequence ID" value="RCL38134.1"/>
    <property type="molecule type" value="Genomic_DNA"/>
</dbReference>
<evidence type="ECO:0000313" key="3">
    <source>
        <dbReference type="Proteomes" id="UP000252147"/>
    </source>
</evidence>
<accession>A0A368BML6</accession>
<keyword evidence="1" id="KW-0812">Transmembrane</keyword>
<comment type="caution">
    <text evidence="2">The sequence shown here is derived from an EMBL/GenBank/DDBJ whole genome shotgun (WGS) entry which is preliminary data.</text>
</comment>
<evidence type="ECO:0000313" key="2">
    <source>
        <dbReference type="EMBL" id="RCL38134.1"/>
    </source>
</evidence>
<protein>
    <submittedName>
        <fullName evidence="2">Uncharacterized protein</fullName>
    </submittedName>
</protein>
<reference evidence="2 3" key="1">
    <citation type="journal article" date="2018" name="Microbiome">
        <title>Fine metagenomic profile of the Mediterranean stratified and mixed water columns revealed by assembly and recruitment.</title>
        <authorList>
            <person name="Haro-Moreno J.M."/>
            <person name="Lopez-Perez M."/>
            <person name="De La Torre J.R."/>
            <person name="Picazo A."/>
            <person name="Camacho A."/>
            <person name="Rodriguez-Valera F."/>
        </authorList>
    </citation>
    <scope>NUCLEOTIDE SEQUENCE [LARGE SCALE GENOMIC DNA]</scope>
    <source>
        <strain evidence="2">MED-G83</strain>
    </source>
</reference>
<dbReference type="Proteomes" id="UP000252147">
    <property type="component" value="Unassembled WGS sequence"/>
</dbReference>
<feature type="transmembrane region" description="Helical" evidence="1">
    <location>
        <begin position="34"/>
        <end position="51"/>
    </location>
</feature>
<evidence type="ECO:0000256" key="1">
    <source>
        <dbReference type="SAM" id="Phobius"/>
    </source>
</evidence>
<organism evidence="2 3">
    <name type="scientific">SAR86 cluster bacterium</name>
    <dbReference type="NCBI Taxonomy" id="2030880"/>
    <lineage>
        <taxon>Bacteria</taxon>
        <taxon>Pseudomonadati</taxon>
        <taxon>Pseudomonadota</taxon>
        <taxon>Gammaproteobacteria</taxon>
        <taxon>SAR86 cluster</taxon>
    </lineage>
</organism>
<gene>
    <name evidence="2" type="ORF">DBW97_03645</name>
</gene>
<dbReference type="AlphaFoldDB" id="A0A368BML6"/>